<evidence type="ECO:0000313" key="2">
    <source>
        <dbReference type="EMBL" id="OXT08501.1"/>
    </source>
</evidence>
<name>A0A231VKJ2_THETR</name>
<sequence length="767" mass="81269">MVKSKWISFVLVFAMLVTMFVPMGMTKALATGTSYTSLTVPSISDDSTTKLGTFMIDIDPYATQSEALIELPNTDYKIYDLVIGNPTDSNGTNGREYTNFDKIPNNVSDAVYNGTLNDNEGNPISFSLVKTSSNGFKLSLTSSGTNEELKIPVSFKSVNVPSGASGDIKATITNISGQLTSGSVVVATIGSGDITVSAIDTNTFSDAGGPVELRIAESTSGKLNAKDQLKLELPDGFEWGTVTDKKIVYGTLGSSGDISNVVFAVDGDTLKINLADDKYKSTDKVSIDFVASINVTDTDKAKYGDIIAKVKGDYTATPSEITVGTYGDYSATVKAVDSSTVAYAGQNDQGVSDIEIKEAIQGSLIEGRTILITLPSNARWFKIDDTVVDKEKNNKVDDDNGVELDFVGLQGTDNRTAKFQIKGDSTGKDKPADLKIENISVALDSGTTGDLVATVSGSAGLSGDITLAKVVNPVTVTADKTNVKLGVSAQAAGDITISEYKDGAIDTNDGSSPVVLDLPDGVKFAAKPTVTVTSGDIEVDHVSLTNDDNTLEIYFKDDSNTASTIKVSGIKYDVDRTVGEGDIQVKVAGEALITVPDDLDNYQSDSNYNTWKYADVWFSGDNYVAKVANATVVTPAPSATNQTAVFTINSTTYTVNGVQNTLDSAPYVKNGRTYLPTRYVAYALGVSSDNVLWDGTKATFILGNRVVQVTPGSTTLTINGAPVTMDAPAEIVNGRVMVPFRWIAQAFGAQVQWDATNQTVTMTLQAQ</sequence>
<evidence type="ECO:0000259" key="1">
    <source>
        <dbReference type="Pfam" id="PF07833"/>
    </source>
</evidence>
<dbReference type="EMBL" id="NKHD01000014">
    <property type="protein sequence ID" value="OXT08501.1"/>
    <property type="molecule type" value="Genomic_DNA"/>
</dbReference>
<accession>A0A231VKJ2</accession>
<dbReference type="AlphaFoldDB" id="A0A231VKJ2"/>
<dbReference type="InterPro" id="IPR036582">
    <property type="entry name" value="Mao_N_sf"/>
</dbReference>
<dbReference type="Proteomes" id="UP000215301">
    <property type="component" value="Unassembled WGS sequence"/>
</dbReference>
<comment type="caution">
    <text evidence="2">The sequence shown here is derived from an EMBL/GenBank/DDBJ whole genome shotgun (WGS) entry which is preliminary data.</text>
</comment>
<feature type="domain" description="Copper amine oxidase-like N-terminal" evidence="1">
    <location>
        <begin position="654"/>
        <end position="761"/>
    </location>
</feature>
<dbReference type="Pfam" id="PF07833">
    <property type="entry name" value="Cu_amine_oxidN1"/>
    <property type="match status" value="1"/>
</dbReference>
<dbReference type="Gene3D" id="3.30.457.10">
    <property type="entry name" value="Copper amine oxidase-like, N-terminal domain"/>
    <property type="match status" value="2"/>
</dbReference>
<dbReference type="RefSeq" id="WP_094044562.1">
    <property type="nucleotide sequence ID" value="NZ_NKHD01000014.1"/>
</dbReference>
<reference evidence="2 3" key="1">
    <citation type="submission" date="2017-06" db="EMBL/GenBank/DDBJ databases">
        <title>Isolation and characterization of a thermophilic and butanogenic Thermoanaerobacterium thermosaccharolyticum M5 capable of efficient degradation of hemicellulose.</title>
        <authorList>
            <person name="Xin F."/>
            <person name="Jiang Y."/>
        </authorList>
    </citation>
    <scope>NUCLEOTIDE SEQUENCE [LARGE SCALE GENOMIC DNA]</scope>
    <source>
        <strain evidence="2 3">M5</strain>
    </source>
</reference>
<protein>
    <recommendedName>
        <fullName evidence="1">Copper amine oxidase-like N-terminal domain-containing protein</fullName>
    </recommendedName>
</protein>
<dbReference type="InterPro" id="IPR012854">
    <property type="entry name" value="Cu_amine_oxidase-like_N"/>
</dbReference>
<dbReference type="SUPFAM" id="SSF55383">
    <property type="entry name" value="Copper amine oxidase, domain N"/>
    <property type="match status" value="2"/>
</dbReference>
<evidence type="ECO:0000313" key="3">
    <source>
        <dbReference type="Proteomes" id="UP000215301"/>
    </source>
</evidence>
<organism evidence="2 3">
    <name type="scientific">Thermoanaerobacterium thermosaccharolyticum</name>
    <name type="common">Clostridium thermosaccharolyticum</name>
    <dbReference type="NCBI Taxonomy" id="1517"/>
    <lineage>
        <taxon>Bacteria</taxon>
        <taxon>Bacillati</taxon>
        <taxon>Bacillota</taxon>
        <taxon>Clostridia</taxon>
        <taxon>Thermoanaerobacterales</taxon>
        <taxon>Thermoanaerobacteraceae</taxon>
        <taxon>Thermoanaerobacterium</taxon>
    </lineage>
</organism>
<proteinExistence type="predicted"/>
<gene>
    <name evidence="2" type="ORF">CE561_05025</name>
</gene>